<evidence type="ECO:0000313" key="2">
    <source>
        <dbReference type="EMBL" id="EAA21258.1"/>
    </source>
</evidence>
<organism evidence="2 3">
    <name type="scientific">Plasmodium yoelii yoelii</name>
    <dbReference type="NCBI Taxonomy" id="73239"/>
    <lineage>
        <taxon>Eukaryota</taxon>
        <taxon>Sar</taxon>
        <taxon>Alveolata</taxon>
        <taxon>Apicomplexa</taxon>
        <taxon>Aconoidasida</taxon>
        <taxon>Haemosporida</taxon>
        <taxon>Plasmodiidae</taxon>
        <taxon>Plasmodium</taxon>
        <taxon>Plasmodium (Vinckeia)</taxon>
    </lineage>
</organism>
<dbReference type="Proteomes" id="UP000008553">
    <property type="component" value="Unassembled WGS sequence"/>
</dbReference>
<comment type="caution">
    <text evidence="2">The sequence shown here is derived from an EMBL/GenBank/DDBJ whole genome shotgun (WGS) entry which is preliminary data.</text>
</comment>
<feature type="non-terminal residue" evidence="2">
    <location>
        <position position="43"/>
    </location>
</feature>
<sequence length="43" mass="5487">MFLYFMKILFSKTYNLYYIYFYLNYITPIELFNCSLYSLFAFY</sequence>
<gene>
    <name evidence="2" type="ORF">PY01866</name>
</gene>
<evidence type="ECO:0000256" key="1">
    <source>
        <dbReference type="SAM" id="Phobius"/>
    </source>
</evidence>
<evidence type="ECO:0000313" key="3">
    <source>
        <dbReference type="Proteomes" id="UP000008553"/>
    </source>
</evidence>
<name>Q7RNF2_PLAYO</name>
<keyword evidence="1" id="KW-0812">Transmembrane</keyword>
<protein>
    <submittedName>
        <fullName evidence="2">Uncharacterized protein</fullName>
    </submittedName>
</protein>
<keyword evidence="1" id="KW-0472">Membrane</keyword>
<dbReference type="PaxDb" id="73239-Q7RNF2"/>
<dbReference type="InParanoid" id="Q7RNF2"/>
<feature type="transmembrane region" description="Helical" evidence="1">
    <location>
        <begin position="20"/>
        <end position="42"/>
    </location>
</feature>
<proteinExistence type="predicted"/>
<keyword evidence="1" id="KW-1133">Transmembrane helix</keyword>
<reference evidence="2 3" key="1">
    <citation type="journal article" date="2002" name="Nature">
        <title>Genome sequence and comparative analysis of the model rodent malaria parasite Plasmodium yoelii yoelii.</title>
        <authorList>
            <person name="Carlton J.M."/>
            <person name="Angiuoli S.V."/>
            <person name="Suh B.B."/>
            <person name="Kooij T.W."/>
            <person name="Pertea M."/>
            <person name="Silva J.C."/>
            <person name="Ermolaeva M.D."/>
            <person name="Allen J.E."/>
            <person name="Selengut J.D."/>
            <person name="Koo H.L."/>
            <person name="Peterson J.D."/>
            <person name="Pop M."/>
            <person name="Kosack D.S."/>
            <person name="Shumway M.F."/>
            <person name="Bidwell S.L."/>
            <person name="Shallom S.J."/>
            <person name="van Aken S.E."/>
            <person name="Riedmuller S.B."/>
            <person name="Feldblyum T.V."/>
            <person name="Cho J.K."/>
            <person name="Quackenbush J."/>
            <person name="Sedegah M."/>
            <person name="Shoaibi A."/>
            <person name="Cummings L.M."/>
            <person name="Florens L."/>
            <person name="Yates J.R."/>
            <person name="Raine J.D."/>
            <person name="Sinden R.E."/>
            <person name="Harris M.A."/>
            <person name="Cunningham D.A."/>
            <person name="Preiser P.R."/>
            <person name="Bergman L.W."/>
            <person name="Vaidya A.B."/>
            <person name="van Lin L.H."/>
            <person name="Janse C.J."/>
            <person name="Waters A.P."/>
            <person name="Smith H.O."/>
            <person name="White O.R."/>
            <person name="Salzberg S.L."/>
            <person name="Venter J.C."/>
            <person name="Fraser C.M."/>
            <person name="Hoffman S.L."/>
            <person name="Gardner M.J."/>
            <person name="Carucci D.J."/>
        </authorList>
    </citation>
    <scope>NUCLEOTIDE SEQUENCE [LARGE SCALE GENOMIC DNA]</scope>
    <source>
        <strain evidence="2 3">17XNL</strain>
    </source>
</reference>
<accession>Q7RNF2</accession>
<dbReference type="AlphaFoldDB" id="Q7RNF2"/>
<dbReference type="EMBL" id="AABL01000507">
    <property type="protein sequence ID" value="EAA21258.1"/>
    <property type="molecule type" value="Genomic_DNA"/>
</dbReference>
<keyword evidence="3" id="KW-1185">Reference proteome</keyword>